<dbReference type="AlphaFoldDB" id="A0A840P9U5"/>
<keyword evidence="2" id="KW-1185">Reference proteome</keyword>
<organism evidence="1 2">
    <name type="scientific">Thermocatellispora tengchongensis</name>
    <dbReference type="NCBI Taxonomy" id="1073253"/>
    <lineage>
        <taxon>Bacteria</taxon>
        <taxon>Bacillati</taxon>
        <taxon>Actinomycetota</taxon>
        <taxon>Actinomycetes</taxon>
        <taxon>Streptosporangiales</taxon>
        <taxon>Streptosporangiaceae</taxon>
        <taxon>Thermocatellispora</taxon>
    </lineage>
</organism>
<evidence type="ECO:0000313" key="2">
    <source>
        <dbReference type="Proteomes" id="UP000578449"/>
    </source>
</evidence>
<protein>
    <submittedName>
        <fullName evidence="1">Uncharacterized protein</fullName>
    </submittedName>
</protein>
<sequence>MKIAARPTFGLRLAKESINRSLDAQGQTVALESALSLHNLGHAANLARDGRLVVMSGLDVIRDLSRHP</sequence>
<dbReference type="Proteomes" id="UP000578449">
    <property type="component" value="Unassembled WGS sequence"/>
</dbReference>
<name>A0A840P9U5_9ACTN</name>
<proteinExistence type="predicted"/>
<evidence type="ECO:0000313" key="1">
    <source>
        <dbReference type="EMBL" id="MBB5136052.1"/>
    </source>
</evidence>
<accession>A0A840P9U5</accession>
<comment type="caution">
    <text evidence="1">The sequence shown here is derived from an EMBL/GenBank/DDBJ whole genome shotgun (WGS) entry which is preliminary data.</text>
</comment>
<dbReference type="EMBL" id="JACHGN010000013">
    <property type="protein sequence ID" value="MBB5136052.1"/>
    <property type="molecule type" value="Genomic_DNA"/>
</dbReference>
<reference evidence="1 2" key="1">
    <citation type="submission" date="2020-08" db="EMBL/GenBank/DDBJ databases">
        <title>Genomic Encyclopedia of Type Strains, Phase IV (KMG-IV): sequencing the most valuable type-strain genomes for metagenomic binning, comparative biology and taxonomic classification.</title>
        <authorList>
            <person name="Goeker M."/>
        </authorList>
    </citation>
    <scope>NUCLEOTIDE SEQUENCE [LARGE SCALE GENOMIC DNA]</scope>
    <source>
        <strain evidence="1 2">DSM 45615</strain>
    </source>
</reference>
<dbReference type="RefSeq" id="WP_185052977.1">
    <property type="nucleotide sequence ID" value="NZ_BAABIX010000017.1"/>
</dbReference>
<gene>
    <name evidence="1" type="ORF">HNP84_005796</name>
</gene>